<evidence type="ECO:0000313" key="2">
    <source>
        <dbReference type="EMBL" id="BAT99623.1"/>
    </source>
</evidence>
<keyword evidence="1" id="KW-0732">Signal</keyword>
<protein>
    <submittedName>
        <fullName evidence="2">Uncharacterized protein</fullName>
    </submittedName>
</protein>
<organism evidence="2 3">
    <name type="scientific">Vigna angularis var. angularis</name>
    <dbReference type="NCBI Taxonomy" id="157739"/>
    <lineage>
        <taxon>Eukaryota</taxon>
        <taxon>Viridiplantae</taxon>
        <taxon>Streptophyta</taxon>
        <taxon>Embryophyta</taxon>
        <taxon>Tracheophyta</taxon>
        <taxon>Spermatophyta</taxon>
        <taxon>Magnoliopsida</taxon>
        <taxon>eudicotyledons</taxon>
        <taxon>Gunneridae</taxon>
        <taxon>Pentapetalae</taxon>
        <taxon>rosids</taxon>
        <taxon>fabids</taxon>
        <taxon>Fabales</taxon>
        <taxon>Fabaceae</taxon>
        <taxon>Papilionoideae</taxon>
        <taxon>50 kb inversion clade</taxon>
        <taxon>NPAAA clade</taxon>
        <taxon>indigoferoid/millettioid clade</taxon>
        <taxon>Phaseoleae</taxon>
        <taxon>Vigna</taxon>
    </lineage>
</organism>
<keyword evidence="3" id="KW-1185">Reference proteome</keyword>
<proteinExistence type="predicted"/>
<dbReference type="AlphaFoldDB" id="A0A0S3T3E7"/>
<feature type="signal peptide" evidence="1">
    <location>
        <begin position="1"/>
        <end position="32"/>
    </location>
</feature>
<sequence length="106" mass="12081">KVLLSQISPSLSNTLPFFLLVFFLKLPVPSFSSSFCHLPTTKISPTTTPRPHVATVNVCSFFLHHSRFRQRPTRGPTASGVTTRGKSEIFWYLKFFVVDLSKYEIF</sequence>
<reference evidence="2 3" key="1">
    <citation type="journal article" date="2015" name="Sci. Rep.">
        <title>The power of single molecule real-time sequencing technology in the de novo assembly of a eukaryotic genome.</title>
        <authorList>
            <person name="Sakai H."/>
            <person name="Naito K."/>
            <person name="Ogiso-Tanaka E."/>
            <person name="Takahashi Y."/>
            <person name="Iseki K."/>
            <person name="Muto C."/>
            <person name="Satou K."/>
            <person name="Teruya K."/>
            <person name="Shiroma A."/>
            <person name="Shimoji M."/>
            <person name="Hirano T."/>
            <person name="Itoh T."/>
            <person name="Kaga A."/>
            <person name="Tomooka N."/>
        </authorList>
    </citation>
    <scope>NUCLEOTIDE SEQUENCE [LARGE SCALE GENOMIC DNA]</scope>
    <source>
        <strain evidence="3">cv. Shumari</strain>
    </source>
</reference>
<gene>
    <name evidence="2" type="primary">Vigan.10G111000</name>
    <name evidence="2" type="ORF">VIGAN_10111000</name>
</gene>
<evidence type="ECO:0000313" key="3">
    <source>
        <dbReference type="Proteomes" id="UP000291084"/>
    </source>
</evidence>
<feature type="non-terminal residue" evidence="2">
    <location>
        <position position="1"/>
    </location>
</feature>
<feature type="chain" id="PRO_5006618782" evidence="1">
    <location>
        <begin position="33"/>
        <end position="106"/>
    </location>
</feature>
<evidence type="ECO:0000256" key="1">
    <source>
        <dbReference type="SAM" id="SignalP"/>
    </source>
</evidence>
<dbReference type="Proteomes" id="UP000291084">
    <property type="component" value="Chromosome 10"/>
</dbReference>
<dbReference type="EMBL" id="AP015043">
    <property type="protein sequence ID" value="BAT99623.1"/>
    <property type="molecule type" value="Genomic_DNA"/>
</dbReference>
<accession>A0A0S3T3E7</accession>
<name>A0A0S3T3E7_PHAAN</name>